<evidence type="ECO:0000256" key="3">
    <source>
        <dbReference type="ARBA" id="ARBA00022989"/>
    </source>
</evidence>
<evidence type="ECO:0000256" key="9">
    <source>
        <dbReference type="SAM" id="Phobius"/>
    </source>
</evidence>
<name>A0A0L8GR02_OCTBM</name>
<dbReference type="InterPro" id="IPR017452">
    <property type="entry name" value="GPCR_Rhodpsn_7TM"/>
</dbReference>
<dbReference type="PANTHER" id="PTHR24238">
    <property type="entry name" value="G-PROTEIN COUPLED RECEPTOR"/>
    <property type="match status" value="1"/>
</dbReference>
<keyword evidence="2 8" id="KW-0812">Transmembrane</keyword>
<accession>A0A0L8GR02</accession>
<dbReference type="Pfam" id="PF00001">
    <property type="entry name" value="7tm_1"/>
    <property type="match status" value="1"/>
</dbReference>
<evidence type="ECO:0000256" key="7">
    <source>
        <dbReference type="ARBA" id="ARBA00023224"/>
    </source>
</evidence>
<dbReference type="KEGG" id="obi:106875324"/>
<sequence length="472" mass="53975">MEQKWSTDPPVKTTDNISETFHSTTAGDIHEDNTTLPVICMLSVFSVVGTFGNSIVLHVFLRRKDKVSSTIFILSLAGIDCITCLIIIPFTVIMEYINYGIQYEALCKIYIFLITFNVPLSSFVMVAIAFDRYFCICHSLRNIMNRRKAKIIIIVLIVFAACLGTITSLMHAVYTLKENRGAYFNDSSFPADCFIDNTTEPYTIVCKGYYEYDYEINASPDEHGLQTTSQQSLRNAFSSIMNTTKNIITFTNTGTDATFYYTGFCQPSEILLSRRFRHIYQKIYAFLFLADFCIVLVLYVLIYRFLVTRRIRRHKSRSLRRLTSFNANEEEGDTTETRFLADMPRPSPVVVAAAAAVAAASSSSSSIRRVAMRHKVPPRERLLMANVRTAAMLFVVTVVFIVVFLPAWLTAMQLLPANKIIFNSYFLYNVVNPFIYAFMNPMFKKELQKMLSFRKQVIRPRCLWYTDVPASC</sequence>
<dbReference type="SUPFAM" id="SSF81321">
    <property type="entry name" value="Family A G protein-coupled receptor-like"/>
    <property type="match status" value="2"/>
</dbReference>
<evidence type="ECO:0000259" key="10">
    <source>
        <dbReference type="PROSITE" id="PS50262"/>
    </source>
</evidence>
<evidence type="ECO:0000256" key="8">
    <source>
        <dbReference type="RuleBase" id="RU000688"/>
    </source>
</evidence>
<evidence type="ECO:0000313" key="11">
    <source>
        <dbReference type="EMBL" id="KOF79317.1"/>
    </source>
</evidence>
<dbReference type="EMBL" id="KQ420796">
    <property type="protein sequence ID" value="KOF79317.1"/>
    <property type="molecule type" value="Genomic_DNA"/>
</dbReference>
<dbReference type="OrthoDB" id="6076970at2759"/>
<comment type="similarity">
    <text evidence="8">Belongs to the G-protein coupled receptor 1 family.</text>
</comment>
<gene>
    <name evidence="11" type="ORF">OCBIM_22029650mg</name>
</gene>
<keyword evidence="4 8" id="KW-0297">G-protein coupled receptor</keyword>
<dbReference type="CDD" id="cd00637">
    <property type="entry name" value="7tm_classA_rhodopsin-like"/>
    <property type="match status" value="1"/>
</dbReference>
<keyword evidence="3 9" id="KW-1133">Transmembrane helix</keyword>
<evidence type="ECO:0000256" key="5">
    <source>
        <dbReference type="ARBA" id="ARBA00023136"/>
    </source>
</evidence>
<dbReference type="PROSITE" id="PS50262">
    <property type="entry name" value="G_PROTEIN_RECEP_F1_2"/>
    <property type="match status" value="1"/>
</dbReference>
<dbReference type="STRING" id="37653.A0A0L8GR02"/>
<reference evidence="11" key="1">
    <citation type="submission" date="2015-07" db="EMBL/GenBank/DDBJ databases">
        <title>MeaNS - Measles Nucleotide Surveillance Program.</title>
        <authorList>
            <person name="Tran T."/>
            <person name="Druce J."/>
        </authorList>
    </citation>
    <scope>NUCLEOTIDE SEQUENCE</scope>
    <source>
        <strain evidence="11">UCB-OBI-ISO-001</strain>
        <tissue evidence="11">Gonad</tissue>
    </source>
</reference>
<feature type="transmembrane region" description="Helical" evidence="9">
    <location>
        <begin position="36"/>
        <end position="60"/>
    </location>
</feature>
<dbReference type="PANTHER" id="PTHR24238:SF47">
    <property type="entry name" value="ECDYSTEROIDS_DOPAMINE RECEPTOR-RELATED"/>
    <property type="match status" value="1"/>
</dbReference>
<protein>
    <recommendedName>
        <fullName evidence="10">G-protein coupled receptors family 1 profile domain-containing protein</fullName>
    </recommendedName>
</protein>
<dbReference type="InterPro" id="IPR000276">
    <property type="entry name" value="GPCR_Rhodpsn"/>
</dbReference>
<feature type="transmembrane region" description="Helical" evidence="9">
    <location>
        <begin position="283"/>
        <end position="307"/>
    </location>
</feature>
<evidence type="ECO:0000256" key="4">
    <source>
        <dbReference type="ARBA" id="ARBA00023040"/>
    </source>
</evidence>
<dbReference type="AlphaFoldDB" id="A0A0L8GR02"/>
<keyword evidence="7 8" id="KW-0807">Transducer</keyword>
<feature type="transmembrane region" description="Helical" evidence="9">
    <location>
        <begin position="72"/>
        <end position="97"/>
    </location>
</feature>
<feature type="domain" description="G-protein coupled receptors family 1 profile" evidence="10">
    <location>
        <begin position="52"/>
        <end position="444"/>
    </location>
</feature>
<dbReference type="OMA" id="TFIAGGH"/>
<feature type="transmembrane region" description="Helical" evidence="9">
    <location>
        <begin position="420"/>
        <end position="439"/>
    </location>
</feature>
<dbReference type="PROSITE" id="PS00237">
    <property type="entry name" value="G_PROTEIN_RECEP_F1_1"/>
    <property type="match status" value="1"/>
</dbReference>
<evidence type="ECO:0000256" key="2">
    <source>
        <dbReference type="ARBA" id="ARBA00022692"/>
    </source>
</evidence>
<feature type="transmembrane region" description="Helical" evidence="9">
    <location>
        <begin position="151"/>
        <end position="174"/>
    </location>
</feature>
<dbReference type="PRINTS" id="PR00237">
    <property type="entry name" value="GPCRRHODOPSN"/>
</dbReference>
<evidence type="ECO:0000256" key="1">
    <source>
        <dbReference type="ARBA" id="ARBA00004141"/>
    </source>
</evidence>
<comment type="subcellular location">
    <subcellularLocation>
        <location evidence="1">Membrane</location>
        <topology evidence="1">Multi-pass membrane protein</topology>
    </subcellularLocation>
</comment>
<dbReference type="Gene3D" id="1.20.1070.10">
    <property type="entry name" value="Rhodopsin 7-helix transmembrane proteins"/>
    <property type="match status" value="2"/>
</dbReference>
<feature type="transmembrane region" description="Helical" evidence="9">
    <location>
        <begin position="382"/>
        <end position="408"/>
    </location>
</feature>
<dbReference type="GO" id="GO:0016020">
    <property type="term" value="C:membrane"/>
    <property type="evidence" value="ECO:0007669"/>
    <property type="project" value="UniProtKB-SubCell"/>
</dbReference>
<keyword evidence="5 9" id="KW-0472">Membrane</keyword>
<organism evidence="11">
    <name type="scientific">Octopus bimaculoides</name>
    <name type="common">California two-spotted octopus</name>
    <dbReference type="NCBI Taxonomy" id="37653"/>
    <lineage>
        <taxon>Eukaryota</taxon>
        <taxon>Metazoa</taxon>
        <taxon>Spiralia</taxon>
        <taxon>Lophotrochozoa</taxon>
        <taxon>Mollusca</taxon>
        <taxon>Cephalopoda</taxon>
        <taxon>Coleoidea</taxon>
        <taxon>Octopodiformes</taxon>
        <taxon>Octopoda</taxon>
        <taxon>Incirrata</taxon>
        <taxon>Octopodidae</taxon>
        <taxon>Octopus</taxon>
    </lineage>
</organism>
<feature type="transmembrane region" description="Helical" evidence="9">
    <location>
        <begin position="109"/>
        <end position="130"/>
    </location>
</feature>
<dbReference type="GO" id="GO:0004930">
    <property type="term" value="F:G protein-coupled receptor activity"/>
    <property type="evidence" value="ECO:0007669"/>
    <property type="project" value="UniProtKB-KW"/>
</dbReference>
<keyword evidence="6 8" id="KW-0675">Receptor</keyword>
<dbReference type="SMART" id="SM01381">
    <property type="entry name" value="7TM_GPCR_Srsx"/>
    <property type="match status" value="1"/>
</dbReference>
<proteinExistence type="inferred from homology"/>
<evidence type="ECO:0000256" key="6">
    <source>
        <dbReference type="ARBA" id="ARBA00023170"/>
    </source>
</evidence>